<dbReference type="GO" id="GO:0016020">
    <property type="term" value="C:membrane"/>
    <property type="evidence" value="ECO:0007669"/>
    <property type="project" value="UniProtKB-SubCell"/>
</dbReference>
<dbReference type="GO" id="GO:0061630">
    <property type="term" value="F:ubiquitin protein ligase activity"/>
    <property type="evidence" value="ECO:0007669"/>
    <property type="project" value="UniProtKB-EC"/>
</dbReference>
<keyword evidence="11 14" id="KW-1133">Transmembrane helix</keyword>
<keyword evidence="8 13" id="KW-0863">Zinc-finger</keyword>
<keyword evidence="7" id="KW-0479">Metal-binding</keyword>
<dbReference type="Pfam" id="PF13639">
    <property type="entry name" value="zf-RING_2"/>
    <property type="match status" value="1"/>
</dbReference>
<evidence type="ECO:0000313" key="17">
    <source>
        <dbReference type="Proteomes" id="UP001140206"/>
    </source>
</evidence>
<dbReference type="PROSITE" id="PS50089">
    <property type="entry name" value="ZF_RING_2"/>
    <property type="match status" value="1"/>
</dbReference>
<name>A0AAV8G0M0_9POAL</name>
<dbReference type="PANTHER" id="PTHR46913:SF1">
    <property type="entry name" value="RING-H2 FINGER PROTEIN ATL16"/>
    <property type="match status" value="1"/>
</dbReference>
<comment type="caution">
    <text evidence="16">The sequence shown here is derived from an EMBL/GenBank/DDBJ whole genome shotgun (WGS) entry which is preliminary data.</text>
</comment>
<evidence type="ECO:0000256" key="10">
    <source>
        <dbReference type="ARBA" id="ARBA00022833"/>
    </source>
</evidence>
<accession>A0AAV8G0M0</accession>
<evidence type="ECO:0000259" key="15">
    <source>
        <dbReference type="PROSITE" id="PS50089"/>
    </source>
</evidence>
<dbReference type="Gene3D" id="3.30.40.10">
    <property type="entry name" value="Zinc/RING finger domain, C3HC4 (zinc finger)"/>
    <property type="match status" value="1"/>
</dbReference>
<evidence type="ECO:0000256" key="7">
    <source>
        <dbReference type="ARBA" id="ARBA00022723"/>
    </source>
</evidence>
<comment type="catalytic activity">
    <reaction evidence="1">
        <text>S-ubiquitinyl-[E2 ubiquitin-conjugating enzyme]-L-cysteine + [acceptor protein]-L-lysine = [E2 ubiquitin-conjugating enzyme]-L-cysteine + N(6)-ubiquitinyl-[acceptor protein]-L-lysine.</text>
        <dbReference type="EC" id="2.3.2.27"/>
    </reaction>
</comment>
<organism evidence="16 17">
    <name type="scientific">Rhynchospora pubera</name>
    <dbReference type="NCBI Taxonomy" id="906938"/>
    <lineage>
        <taxon>Eukaryota</taxon>
        <taxon>Viridiplantae</taxon>
        <taxon>Streptophyta</taxon>
        <taxon>Embryophyta</taxon>
        <taxon>Tracheophyta</taxon>
        <taxon>Spermatophyta</taxon>
        <taxon>Magnoliopsida</taxon>
        <taxon>Liliopsida</taxon>
        <taxon>Poales</taxon>
        <taxon>Cyperaceae</taxon>
        <taxon>Cyperoideae</taxon>
        <taxon>Rhynchosporeae</taxon>
        <taxon>Rhynchospora</taxon>
    </lineage>
</organism>
<comment type="subcellular location">
    <subcellularLocation>
        <location evidence="2">Membrane</location>
        <topology evidence="2">Single-pass membrane protein</topology>
    </subcellularLocation>
</comment>
<dbReference type="EC" id="2.3.2.27" evidence="4"/>
<dbReference type="SUPFAM" id="SSF57850">
    <property type="entry name" value="RING/U-box"/>
    <property type="match status" value="1"/>
</dbReference>
<dbReference type="GO" id="GO:0008270">
    <property type="term" value="F:zinc ion binding"/>
    <property type="evidence" value="ECO:0007669"/>
    <property type="project" value="UniProtKB-KW"/>
</dbReference>
<dbReference type="GO" id="GO:0016567">
    <property type="term" value="P:protein ubiquitination"/>
    <property type="evidence" value="ECO:0007669"/>
    <property type="project" value="InterPro"/>
</dbReference>
<dbReference type="InterPro" id="IPR001841">
    <property type="entry name" value="Znf_RING"/>
</dbReference>
<evidence type="ECO:0000256" key="14">
    <source>
        <dbReference type="SAM" id="Phobius"/>
    </source>
</evidence>
<sequence>MASPPAAQPFHWHNDGSLDEKDFALHGHSIVLLLAILCILLLISLLYLYLRWTCYNYRLTTTAAATATTVASTEEGVDHASSGLDVGTITSMPVELYKEGENGECVICLGMFAVGEKLKVIPSCSHGFHPECIEAWLRTQPSCPLCRALVAKKTVADVKDMPIA</sequence>
<evidence type="ECO:0000256" key="13">
    <source>
        <dbReference type="PROSITE-ProRule" id="PRU00175"/>
    </source>
</evidence>
<evidence type="ECO:0000256" key="6">
    <source>
        <dbReference type="ARBA" id="ARBA00022692"/>
    </source>
</evidence>
<evidence type="ECO:0000256" key="2">
    <source>
        <dbReference type="ARBA" id="ARBA00004167"/>
    </source>
</evidence>
<dbReference type="SMART" id="SM01197">
    <property type="entry name" value="FANCL_C"/>
    <property type="match status" value="1"/>
</dbReference>
<evidence type="ECO:0000256" key="11">
    <source>
        <dbReference type="ARBA" id="ARBA00022989"/>
    </source>
</evidence>
<evidence type="ECO:0000256" key="5">
    <source>
        <dbReference type="ARBA" id="ARBA00022679"/>
    </source>
</evidence>
<dbReference type="AlphaFoldDB" id="A0AAV8G0M0"/>
<evidence type="ECO:0000256" key="3">
    <source>
        <dbReference type="ARBA" id="ARBA00004906"/>
    </source>
</evidence>
<dbReference type="InterPro" id="IPR044600">
    <property type="entry name" value="ATL1/ATL16-like"/>
</dbReference>
<dbReference type="SMART" id="SM00184">
    <property type="entry name" value="RING"/>
    <property type="match status" value="1"/>
</dbReference>
<evidence type="ECO:0000256" key="9">
    <source>
        <dbReference type="ARBA" id="ARBA00022786"/>
    </source>
</evidence>
<evidence type="ECO:0000313" key="16">
    <source>
        <dbReference type="EMBL" id="KAJ4796052.1"/>
    </source>
</evidence>
<evidence type="ECO:0000256" key="1">
    <source>
        <dbReference type="ARBA" id="ARBA00000900"/>
    </source>
</evidence>
<keyword evidence="6 14" id="KW-0812">Transmembrane</keyword>
<dbReference type="Proteomes" id="UP001140206">
    <property type="component" value="Chromosome 2"/>
</dbReference>
<protein>
    <recommendedName>
        <fullName evidence="4">RING-type E3 ubiquitin transferase</fullName>
        <ecNumber evidence="4">2.3.2.27</ecNumber>
    </recommendedName>
</protein>
<comment type="pathway">
    <text evidence="3">Protein modification; protein ubiquitination.</text>
</comment>
<gene>
    <name evidence="16" type="ORF">LUZ62_047298</name>
</gene>
<dbReference type="InterPro" id="IPR013083">
    <property type="entry name" value="Znf_RING/FYVE/PHD"/>
</dbReference>
<keyword evidence="17" id="KW-1185">Reference proteome</keyword>
<dbReference type="EMBL" id="JAMFTS010000002">
    <property type="protein sequence ID" value="KAJ4796052.1"/>
    <property type="molecule type" value="Genomic_DNA"/>
</dbReference>
<keyword evidence="5" id="KW-0808">Transferase</keyword>
<proteinExistence type="predicted"/>
<dbReference type="PANTHER" id="PTHR46913">
    <property type="entry name" value="RING-H2 FINGER PROTEIN ATL16"/>
    <property type="match status" value="1"/>
</dbReference>
<evidence type="ECO:0000256" key="12">
    <source>
        <dbReference type="ARBA" id="ARBA00023136"/>
    </source>
</evidence>
<keyword evidence="12 14" id="KW-0472">Membrane</keyword>
<feature type="domain" description="RING-type" evidence="15">
    <location>
        <begin position="105"/>
        <end position="147"/>
    </location>
</feature>
<evidence type="ECO:0000256" key="4">
    <source>
        <dbReference type="ARBA" id="ARBA00012483"/>
    </source>
</evidence>
<reference evidence="16" key="1">
    <citation type="submission" date="2022-08" db="EMBL/GenBank/DDBJ databases">
        <authorList>
            <person name="Marques A."/>
        </authorList>
    </citation>
    <scope>NUCLEOTIDE SEQUENCE</scope>
    <source>
        <strain evidence="16">RhyPub2mFocal</strain>
        <tissue evidence="16">Leaves</tissue>
    </source>
</reference>
<feature type="transmembrane region" description="Helical" evidence="14">
    <location>
        <begin position="30"/>
        <end position="50"/>
    </location>
</feature>
<evidence type="ECO:0000256" key="8">
    <source>
        <dbReference type="ARBA" id="ARBA00022771"/>
    </source>
</evidence>
<keyword evidence="9" id="KW-0833">Ubl conjugation pathway</keyword>
<keyword evidence="10" id="KW-0862">Zinc</keyword>